<proteinExistence type="predicted"/>
<sequence length="156" mass="17662">MAGISLGDTPEVEKWLLHVDGSSTIQSNSTGIVITSPHGENLEFAVKFCFKVSNNETKYDALVIGMKMAYSDSQLIVQHVEGAFKAKEENMIQYLQILREEISRLTVSPSSLILYSRAPLAVQLIPYTQDWRTPLVRWLEEGCFPDNRWEVARLNT</sequence>
<dbReference type="AlphaFoldDB" id="A0AAE1WAM4"/>
<dbReference type="SUPFAM" id="SSF53098">
    <property type="entry name" value="Ribonuclease H-like"/>
    <property type="match status" value="1"/>
</dbReference>
<gene>
    <name evidence="1" type="ORF">Sango_2298100</name>
</gene>
<reference evidence="1" key="2">
    <citation type="journal article" date="2024" name="Plant">
        <title>Genomic evolution and insights into agronomic trait innovations of Sesamum species.</title>
        <authorList>
            <person name="Miao H."/>
            <person name="Wang L."/>
            <person name="Qu L."/>
            <person name="Liu H."/>
            <person name="Sun Y."/>
            <person name="Le M."/>
            <person name="Wang Q."/>
            <person name="Wei S."/>
            <person name="Zheng Y."/>
            <person name="Lin W."/>
            <person name="Duan Y."/>
            <person name="Cao H."/>
            <person name="Xiong S."/>
            <person name="Wang X."/>
            <person name="Wei L."/>
            <person name="Li C."/>
            <person name="Ma Q."/>
            <person name="Ju M."/>
            <person name="Zhao R."/>
            <person name="Li G."/>
            <person name="Mu C."/>
            <person name="Tian Q."/>
            <person name="Mei H."/>
            <person name="Zhang T."/>
            <person name="Gao T."/>
            <person name="Zhang H."/>
        </authorList>
    </citation>
    <scope>NUCLEOTIDE SEQUENCE</scope>
    <source>
        <strain evidence="1">K16</strain>
    </source>
</reference>
<dbReference type="PANTHER" id="PTHR48475:SF2">
    <property type="entry name" value="RIBONUCLEASE H"/>
    <property type="match status" value="1"/>
</dbReference>
<reference evidence="1" key="1">
    <citation type="submission" date="2020-06" db="EMBL/GenBank/DDBJ databases">
        <authorList>
            <person name="Li T."/>
            <person name="Hu X."/>
            <person name="Zhang T."/>
            <person name="Song X."/>
            <person name="Zhang H."/>
            <person name="Dai N."/>
            <person name="Sheng W."/>
            <person name="Hou X."/>
            <person name="Wei L."/>
        </authorList>
    </citation>
    <scope>NUCLEOTIDE SEQUENCE</scope>
    <source>
        <strain evidence="1">K16</strain>
        <tissue evidence="1">Leaf</tissue>
    </source>
</reference>
<protein>
    <recommendedName>
        <fullName evidence="3">RNase H type-1 domain-containing protein</fullName>
    </recommendedName>
</protein>
<dbReference type="InterPro" id="IPR036397">
    <property type="entry name" value="RNaseH_sf"/>
</dbReference>
<dbReference type="Proteomes" id="UP001289374">
    <property type="component" value="Unassembled WGS sequence"/>
</dbReference>
<evidence type="ECO:0008006" key="3">
    <source>
        <dbReference type="Google" id="ProtNLM"/>
    </source>
</evidence>
<dbReference type="PANTHER" id="PTHR48475">
    <property type="entry name" value="RIBONUCLEASE H"/>
    <property type="match status" value="1"/>
</dbReference>
<dbReference type="EMBL" id="JACGWL010000013">
    <property type="protein sequence ID" value="KAK4389611.1"/>
    <property type="molecule type" value="Genomic_DNA"/>
</dbReference>
<comment type="caution">
    <text evidence="1">The sequence shown here is derived from an EMBL/GenBank/DDBJ whole genome shotgun (WGS) entry which is preliminary data.</text>
</comment>
<evidence type="ECO:0000313" key="2">
    <source>
        <dbReference type="Proteomes" id="UP001289374"/>
    </source>
</evidence>
<dbReference type="InterPro" id="IPR012337">
    <property type="entry name" value="RNaseH-like_sf"/>
</dbReference>
<organism evidence="1 2">
    <name type="scientific">Sesamum angolense</name>
    <dbReference type="NCBI Taxonomy" id="2727404"/>
    <lineage>
        <taxon>Eukaryota</taxon>
        <taxon>Viridiplantae</taxon>
        <taxon>Streptophyta</taxon>
        <taxon>Embryophyta</taxon>
        <taxon>Tracheophyta</taxon>
        <taxon>Spermatophyta</taxon>
        <taxon>Magnoliopsida</taxon>
        <taxon>eudicotyledons</taxon>
        <taxon>Gunneridae</taxon>
        <taxon>Pentapetalae</taxon>
        <taxon>asterids</taxon>
        <taxon>lamiids</taxon>
        <taxon>Lamiales</taxon>
        <taxon>Pedaliaceae</taxon>
        <taxon>Sesamum</taxon>
    </lineage>
</organism>
<dbReference type="Gene3D" id="3.30.420.10">
    <property type="entry name" value="Ribonuclease H-like superfamily/Ribonuclease H"/>
    <property type="match status" value="1"/>
</dbReference>
<dbReference type="GO" id="GO:0003676">
    <property type="term" value="F:nucleic acid binding"/>
    <property type="evidence" value="ECO:0007669"/>
    <property type="project" value="InterPro"/>
</dbReference>
<evidence type="ECO:0000313" key="1">
    <source>
        <dbReference type="EMBL" id="KAK4389611.1"/>
    </source>
</evidence>
<name>A0AAE1WAM4_9LAMI</name>
<accession>A0AAE1WAM4</accession>
<keyword evidence="2" id="KW-1185">Reference proteome</keyword>